<comment type="similarity">
    <text evidence="5">Belongs to the TDD superfamily. DTWD2 family.</text>
</comment>
<dbReference type="GO" id="GO:0016432">
    <property type="term" value="F:tRNA-uridine aminocarboxypropyltransferase activity"/>
    <property type="evidence" value="ECO:0007669"/>
    <property type="project" value="UniProtKB-EC"/>
</dbReference>
<evidence type="ECO:0000256" key="2">
    <source>
        <dbReference type="ARBA" id="ARBA00022679"/>
    </source>
</evidence>
<protein>
    <recommendedName>
        <fullName evidence="1">tRNA-uridine aminocarboxypropyltransferase</fullName>
        <ecNumber evidence="1">2.5.1.25</ecNumber>
    </recommendedName>
</protein>
<dbReference type="EMBL" id="CP035708">
    <property type="protein sequence ID" value="QEN02395.1"/>
    <property type="molecule type" value="Genomic_DNA"/>
</dbReference>
<dbReference type="Proteomes" id="UP000323522">
    <property type="component" value="Chromosome"/>
</dbReference>
<dbReference type="InterPro" id="IPR005636">
    <property type="entry name" value="DTW"/>
</dbReference>
<organism evidence="6 7">
    <name type="scientific">Sphaerotilus sulfidivorans</name>
    <dbReference type="NCBI Taxonomy" id="639200"/>
    <lineage>
        <taxon>Bacteria</taxon>
        <taxon>Pseudomonadati</taxon>
        <taxon>Pseudomonadota</taxon>
        <taxon>Betaproteobacteria</taxon>
        <taxon>Burkholderiales</taxon>
        <taxon>Sphaerotilaceae</taxon>
        <taxon>Sphaerotilus</taxon>
    </lineage>
</organism>
<reference evidence="6 7" key="1">
    <citation type="submission" date="2019-02" db="EMBL/GenBank/DDBJ databases">
        <title>Complete Genome Sequence and Methylome Analysis of Sphaerotilus natans subsp. sulfidivorans D-507.</title>
        <authorList>
            <person name="Fomenkov A."/>
            <person name="Gridneva E."/>
            <person name="Smolyakov D."/>
            <person name="Dubinina G."/>
            <person name="Vincze T."/>
            <person name="Grabovich M."/>
            <person name="Roberts R.J."/>
        </authorList>
    </citation>
    <scope>NUCLEOTIDE SEQUENCE [LARGE SCALE GENOMIC DNA]</scope>
    <source>
        <strain evidence="6 7">D-507</strain>
    </source>
</reference>
<keyword evidence="2" id="KW-0808">Transferase</keyword>
<accession>A0A5C1Q2Y3</accession>
<evidence type="ECO:0000313" key="6">
    <source>
        <dbReference type="EMBL" id="QEN02395.1"/>
    </source>
</evidence>
<dbReference type="AlphaFoldDB" id="A0A5C1Q2Y3"/>
<keyword evidence="3" id="KW-0949">S-adenosyl-L-methionine</keyword>
<evidence type="ECO:0000256" key="5">
    <source>
        <dbReference type="ARBA" id="ARBA00034489"/>
    </source>
</evidence>
<dbReference type="Pfam" id="PF03942">
    <property type="entry name" value="DTW"/>
    <property type="match status" value="1"/>
</dbReference>
<dbReference type="SMART" id="SM01144">
    <property type="entry name" value="DTW"/>
    <property type="match status" value="1"/>
</dbReference>
<dbReference type="OrthoDB" id="268835at2"/>
<dbReference type="EC" id="2.5.1.25" evidence="1"/>
<dbReference type="PANTHER" id="PTHR21392:SF0">
    <property type="entry name" value="TRNA-URIDINE AMINOCARBOXYPROPYLTRANSFERASE 2"/>
    <property type="match status" value="1"/>
</dbReference>
<evidence type="ECO:0000256" key="3">
    <source>
        <dbReference type="ARBA" id="ARBA00022691"/>
    </source>
</evidence>
<gene>
    <name evidence="6" type="ORF">EWH46_17605</name>
</gene>
<keyword evidence="4" id="KW-0819">tRNA processing</keyword>
<evidence type="ECO:0000256" key="1">
    <source>
        <dbReference type="ARBA" id="ARBA00012386"/>
    </source>
</evidence>
<evidence type="ECO:0000256" key="4">
    <source>
        <dbReference type="ARBA" id="ARBA00022694"/>
    </source>
</evidence>
<dbReference type="GO" id="GO:0008033">
    <property type="term" value="P:tRNA processing"/>
    <property type="evidence" value="ECO:0007669"/>
    <property type="project" value="UniProtKB-KW"/>
</dbReference>
<dbReference type="PANTHER" id="PTHR21392">
    <property type="entry name" value="TRNA-URIDINE AMINOCARBOXYPROPYLTRANSFERASE 2"/>
    <property type="match status" value="1"/>
</dbReference>
<proteinExistence type="inferred from homology"/>
<name>A0A5C1Q2Y3_9BURK</name>
<dbReference type="InterPro" id="IPR039262">
    <property type="entry name" value="DTWD2/TAPT"/>
</dbReference>
<sequence length="221" mass="24689">MTDLTETKLLTATPRRPLCPCCARPVSACLCDLVTPVDNRIEVLILQHPLEAHEAKNSVALLALGLARVRLEIGERFDAQALSEWLGAGAWLLYPQTPMPPTSPQAVENTKFRLLPEPSAEPCRAQAGAVTRLVALDATWRKSLKMLHLNPLLMALPRLALQDLPPPRYRAMRRARRADQLSTLEAVCTALAQLEQDAARYRPMLEGFERFIARWQARAAR</sequence>
<dbReference type="KEGG" id="snn:EWH46_17605"/>
<evidence type="ECO:0000313" key="7">
    <source>
        <dbReference type="Proteomes" id="UP000323522"/>
    </source>
</evidence>